<keyword evidence="12 20" id="KW-0442">Lipid degradation</keyword>
<evidence type="ECO:0000256" key="20">
    <source>
        <dbReference type="RuleBase" id="RU361133"/>
    </source>
</evidence>
<evidence type="ECO:0000256" key="2">
    <source>
        <dbReference type="ARBA" id="ARBA00004123"/>
    </source>
</evidence>
<name>A0ABM2Y2Z4_MESAU</name>
<feature type="domain" description="PH" evidence="22">
    <location>
        <begin position="16"/>
        <end position="124"/>
    </location>
</feature>
<dbReference type="Gene3D" id="1.10.238.10">
    <property type="entry name" value="EF-hand"/>
    <property type="match status" value="2"/>
</dbReference>
<comment type="function">
    <text evidence="19">Hydrolyzes the phosphatidylinositol 4,5-bisphosphate (PIP2) to generate 2 second messenger molecules diacylglycerol (DAG) and inositol 1,4,5-trisphosphate (IP3). DAG mediates the activation of protein kinase C (PKC), while IP3 releases Ca(2+) from intracellular stores. Required for acrosome reaction in sperm during fertilization, probably by acting as an important enzyme for intracellular Ca(2+) mobilization in the zona pellucida-induced acrosome reaction. May play a role in cell growth. Modulates the liver regeneration in cooperation with nuclear PKC. Overexpression up-regulates the Erk signaling pathway and proliferation.</text>
</comment>
<accession>A0ABM2Y2Z4</accession>
<dbReference type="InterPro" id="IPR035892">
    <property type="entry name" value="C2_domain_sf"/>
</dbReference>
<evidence type="ECO:0000256" key="13">
    <source>
        <dbReference type="ARBA" id="ARBA00023098"/>
    </source>
</evidence>
<dbReference type="SUPFAM" id="SSF51695">
    <property type="entry name" value="PLC-like phosphodiesterases"/>
    <property type="match status" value="1"/>
</dbReference>
<sequence>MASQIQDRLTTDQDLLLMQEGTMMRKVRTKTWKKPRYFKLQSDGMTVWHARQAEGIAKPTFSISDVETIRKGHDSELLRCLTEEFPLEQGFTIVFHGRRPNLDLVANSVEEAQIWMRGLQLLVDLVTSLNYQEQLDQWVSEWFHRGDRNQDGRMSFEEAQRLLHLMNVEMDQEYALNLFQEANVSQSDTLEGEEFVQFYKALTKRTEVEQLFENFSSDGQKLTLLEFVDFLREEQKEKDHAPDLALEFIDLYEPSESGRLLHVMSKDGFLRYLCSKDGNIFNPDCLPVYQDMTYPLNHYYINSSHNTYLLRDQLCGQSSVEGYIRALKRGCRCVEVDVWDGPGGEPIVYHGHTLTSRILFKDVMATIAQYAFQSSDYPLILSLENHCSWEQQQTLAQHLTDILGEQLLNTTIDELLMDKLPSPEQLQRKILVKGKKLRAIEDIEVDEEEEEELEKDEDSDVDPGTYPELDTQLQPESQELVSGNKDDEVVACPMSCLLICGHILAQDPSTIPGSSFLSNQDSRTISCPDLSALVVYLRTVPFCSFIHSKENYHIYDVSSFSETKARNLIREEGNEFVQHNARQLCRVYPSGLRTDSSNFHPQEFWNAGCHMVAMNMQTAGSAMDICDGFFRQNGGSGYVLKPEFLCDIQSSFNPERLISPYKAKILLVQVISGQQLPKVDNIKESSIVDPLVKVELFGVPEDTRQQETNYVENNGFNPYWGQTFCFRVQVPELAILRFVVKDYSWTSRNNFIGQYTLPWTCVKQGYRHISLLSRDGTSLHPASIFVYICMREDLEKHREELEAEKSTEALSPPTYKSLKIQSQRKDQSRIKAPRQRLGKDA</sequence>
<keyword evidence="26" id="KW-1185">Reference proteome</keyword>
<evidence type="ECO:0000259" key="23">
    <source>
        <dbReference type="PROSITE" id="PS50004"/>
    </source>
</evidence>
<keyword evidence="6" id="KW-0963">Cytoplasm</keyword>
<evidence type="ECO:0000256" key="16">
    <source>
        <dbReference type="ARBA" id="ARBA00023242"/>
    </source>
</evidence>
<dbReference type="Proteomes" id="UP000886700">
    <property type="component" value="Unplaced"/>
</dbReference>
<proteinExistence type="predicted"/>
<dbReference type="SMART" id="SM00233">
    <property type="entry name" value="PH"/>
    <property type="match status" value="1"/>
</dbReference>
<dbReference type="InterPro" id="IPR002048">
    <property type="entry name" value="EF_hand_dom"/>
</dbReference>
<evidence type="ECO:0000313" key="27">
    <source>
        <dbReference type="RefSeq" id="XP_040609250.1"/>
    </source>
</evidence>
<dbReference type="EC" id="3.1.4.11" evidence="20"/>
<feature type="compositionally biased region" description="Acidic residues" evidence="21">
    <location>
        <begin position="446"/>
        <end position="461"/>
    </location>
</feature>
<keyword evidence="11" id="KW-0106">Calcium</keyword>
<evidence type="ECO:0000256" key="9">
    <source>
        <dbReference type="ARBA" id="ARBA00022801"/>
    </source>
</evidence>
<evidence type="ECO:0000256" key="19">
    <source>
        <dbReference type="ARBA" id="ARBA00025532"/>
    </source>
</evidence>
<feature type="domain" description="EF-hand" evidence="25">
    <location>
        <begin position="134"/>
        <end position="169"/>
    </location>
</feature>
<keyword evidence="14" id="KW-0472">Membrane</keyword>
<dbReference type="SMART" id="SM00149">
    <property type="entry name" value="PLCYc"/>
    <property type="match status" value="1"/>
</dbReference>
<dbReference type="CDD" id="cd00275">
    <property type="entry name" value="C2_PLC_like"/>
    <property type="match status" value="1"/>
</dbReference>
<dbReference type="SMART" id="SM00239">
    <property type="entry name" value="C2"/>
    <property type="match status" value="1"/>
</dbReference>
<dbReference type="InterPro" id="IPR011993">
    <property type="entry name" value="PH-like_dom_sf"/>
</dbReference>
<comment type="subcellular location">
    <subcellularLocation>
        <location evidence="5">Cytoplasm</location>
    </subcellularLocation>
    <subcellularLocation>
        <location evidence="4">Endoplasmic reticulum</location>
    </subcellularLocation>
    <subcellularLocation>
        <location evidence="3">Membrane</location>
        <topology evidence="3">Peripheral membrane protein</topology>
    </subcellularLocation>
    <subcellularLocation>
        <location evidence="2">Nucleus</location>
    </subcellularLocation>
</comment>
<dbReference type="PROSITE" id="PS50222">
    <property type="entry name" value="EF_HAND_2"/>
    <property type="match status" value="1"/>
</dbReference>
<evidence type="ECO:0000256" key="17">
    <source>
        <dbReference type="ARBA" id="ARBA00023674"/>
    </source>
</evidence>
<evidence type="ECO:0000259" key="25">
    <source>
        <dbReference type="PROSITE" id="PS50222"/>
    </source>
</evidence>
<dbReference type="Pfam" id="PF09279">
    <property type="entry name" value="EF-hand_like"/>
    <property type="match status" value="1"/>
</dbReference>
<evidence type="ECO:0000256" key="14">
    <source>
        <dbReference type="ARBA" id="ARBA00023136"/>
    </source>
</evidence>
<dbReference type="Gene3D" id="2.30.29.30">
    <property type="entry name" value="Pleckstrin-homology domain (PH domain)/Phosphotyrosine-binding domain (PTB)"/>
    <property type="match status" value="1"/>
</dbReference>
<keyword evidence="10" id="KW-0256">Endoplasmic reticulum</keyword>
<dbReference type="RefSeq" id="XP_040609250.1">
    <property type="nucleotide sequence ID" value="XM_040753316.1"/>
</dbReference>
<keyword evidence="13 20" id="KW-0443">Lipid metabolism</keyword>
<keyword evidence="7" id="KW-0479">Metal-binding</keyword>
<dbReference type="InterPro" id="IPR015359">
    <property type="entry name" value="PLC_EF-hand-like"/>
</dbReference>
<evidence type="ECO:0000259" key="24">
    <source>
        <dbReference type="PROSITE" id="PS50008"/>
    </source>
</evidence>
<dbReference type="PROSITE" id="PS50003">
    <property type="entry name" value="PH_DOMAIN"/>
    <property type="match status" value="1"/>
</dbReference>
<feature type="region of interest" description="Disordered" evidence="21">
    <location>
        <begin position="446"/>
        <end position="477"/>
    </location>
</feature>
<comment type="catalytic activity">
    <reaction evidence="17">
        <text>a 1,2-diacyl-sn-glycero-3-phospho-(1D-myo-inositol-4,5-bisphosphate) + H2O = 1D-myo-inositol 1,4,5-trisphosphate + a 1,2-diacyl-sn-glycerol + H(+)</text>
        <dbReference type="Rhea" id="RHEA:33179"/>
        <dbReference type="ChEBI" id="CHEBI:15377"/>
        <dbReference type="ChEBI" id="CHEBI:15378"/>
        <dbReference type="ChEBI" id="CHEBI:17815"/>
        <dbReference type="ChEBI" id="CHEBI:58456"/>
        <dbReference type="ChEBI" id="CHEBI:203600"/>
        <dbReference type="EC" id="3.1.4.11"/>
    </reaction>
    <physiologicalReaction direction="left-to-right" evidence="17">
        <dbReference type="Rhea" id="RHEA:33180"/>
    </physiologicalReaction>
</comment>
<dbReference type="CDD" id="cd13363">
    <property type="entry name" value="PH_PLC_delta"/>
    <property type="match status" value="1"/>
</dbReference>
<evidence type="ECO:0000256" key="4">
    <source>
        <dbReference type="ARBA" id="ARBA00004240"/>
    </source>
</evidence>
<dbReference type="InterPro" id="IPR011992">
    <property type="entry name" value="EF-hand-dom_pair"/>
</dbReference>
<dbReference type="Pfam" id="PF00168">
    <property type="entry name" value="C2"/>
    <property type="match status" value="1"/>
</dbReference>
<evidence type="ECO:0000256" key="10">
    <source>
        <dbReference type="ARBA" id="ARBA00022824"/>
    </source>
</evidence>
<dbReference type="SUPFAM" id="SSF49562">
    <property type="entry name" value="C2 domain (Calcium/lipid-binding domain, CaLB)"/>
    <property type="match status" value="1"/>
</dbReference>
<dbReference type="InterPro" id="IPR001192">
    <property type="entry name" value="PI-PLC_fam"/>
</dbReference>
<dbReference type="RefSeq" id="XP_040609251.1">
    <property type="nucleotide sequence ID" value="XM_040753317.1"/>
</dbReference>
<keyword evidence="15" id="KW-0807">Transducer</keyword>
<dbReference type="InterPro" id="IPR001711">
    <property type="entry name" value="PLipase_C_Pinositol-sp_Y"/>
</dbReference>
<dbReference type="PANTHER" id="PTHR10336:SF31">
    <property type="entry name" value="1-PHOSPHATIDYLINOSITOL 4,5-BISPHOSPHATE PHOSPHODIESTERASE DELTA-4"/>
    <property type="match status" value="1"/>
</dbReference>
<feature type="domain" description="C2" evidence="23">
    <location>
        <begin position="646"/>
        <end position="773"/>
    </location>
</feature>
<dbReference type="InterPro" id="IPR001849">
    <property type="entry name" value="PH_domain"/>
</dbReference>
<dbReference type="GeneID" id="101832098"/>
<evidence type="ECO:0000256" key="5">
    <source>
        <dbReference type="ARBA" id="ARBA00004496"/>
    </source>
</evidence>
<evidence type="ECO:0000259" key="22">
    <source>
        <dbReference type="PROSITE" id="PS50003"/>
    </source>
</evidence>
<evidence type="ECO:0000256" key="1">
    <source>
        <dbReference type="ARBA" id="ARBA00001913"/>
    </source>
</evidence>
<evidence type="ECO:0000256" key="7">
    <source>
        <dbReference type="ARBA" id="ARBA00022723"/>
    </source>
</evidence>
<comment type="catalytic activity">
    <reaction evidence="18">
        <text>a 1,2-diacyl-sn-glycero-3-phospho-(1D-myo-inositol) + H2O = 1D-myo-inositol 1-phosphate + a 1,2-diacyl-sn-glycerol + H(+)</text>
        <dbReference type="Rhea" id="RHEA:43484"/>
        <dbReference type="ChEBI" id="CHEBI:15377"/>
        <dbReference type="ChEBI" id="CHEBI:15378"/>
        <dbReference type="ChEBI" id="CHEBI:17815"/>
        <dbReference type="ChEBI" id="CHEBI:57880"/>
        <dbReference type="ChEBI" id="CHEBI:58433"/>
    </reaction>
    <physiologicalReaction direction="left-to-right" evidence="18">
        <dbReference type="Rhea" id="RHEA:43485"/>
    </physiologicalReaction>
</comment>
<dbReference type="SUPFAM" id="SSF50729">
    <property type="entry name" value="PH domain-like"/>
    <property type="match status" value="1"/>
</dbReference>
<dbReference type="Gene3D" id="3.20.20.190">
    <property type="entry name" value="Phosphatidylinositol (PI) phosphodiesterase"/>
    <property type="match status" value="1"/>
</dbReference>
<dbReference type="PRINTS" id="PR00390">
    <property type="entry name" value="PHPHLIPASEC"/>
</dbReference>
<organism evidence="26 27">
    <name type="scientific">Mesocricetus auratus</name>
    <name type="common">Golden hamster</name>
    <dbReference type="NCBI Taxonomy" id="10036"/>
    <lineage>
        <taxon>Eukaryota</taxon>
        <taxon>Metazoa</taxon>
        <taxon>Chordata</taxon>
        <taxon>Craniata</taxon>
        <taxon>Vertebrata</taxon>
        <taxon>Euteleostomi</taxon>
        <taxon>Mammalia</taxon>
        <taxon>Eutheria</taxon>
        <taxon>Euarchontoglires</taxon>
        <taxon>Glires</taxon>
        <taxon>Rodentia</taxon>
        <taxon>Myomorpha</taxon>
        <taxon>Muroidea</taxon>
        <taxon>Cricetidae</taxon>
        <taxon>Cricetinae</taxon>
        <taxon>Mesocricetus</taxon>
    </lineage>
</organism>
<feature type="region of interest" description="Disordered" evidence="21">
    <location>
        <begin position="800"/>
        <end position="841"/>
    </location>
</feature>
<dbReference type="PROSITE" id="PS50008">
    <property type="entry name" value="PIPLC_Y_DOMAIN"/>
    <property type="match status" value="1"/>
</dbReference>
<dbReference type="SUPFAM" id="SSF47473">
    <property type="entry name" value="EF-hand"/>
    <property type="match status" value="1"/>
</dbReference>
<evidence type="ECO:0000313" key="28">
    <source>
        <dbReference type="RefSeq" id="XP_040609251.1"/>
    </source>
</evidence>
<dbReference type="Pfam" id="PF00388">
    <property type="entry name" value="PI-PLC-X"/>
    <property type="match status" value="1"/>
</dbReference>
<evidence type="ECO:0000256" key="18">
    <source>
        <dbReference type="ARBA" id="ARBA00023726"/>
    </source>
</evidence>
<dbReference type="Pfam" id="PF00387">
    <property type="entry name" value="PI-PLC-Y"/>
    <property type="match status" value="1"/>
</dbReference>
<protein>
    <recommendedName>
        <fullName evidence="20">Phosphoinositide phospholipase C</fullName>
        <ecNumber evidence="20">3.1.4.11</ecNumber>
    </recommendedName>
</protein>
<feature type="compositionally biased region" description="Basic residues" evidence="21">
    <location>
        <begin position="831"/>
        <end position="841"/>
    </location>
</feature>
<comment type="cofactor">
    <cofactor evidence="1">
        <name>Ca(2+)</name>
        <dbReference type="ChEBI" id="CHEBI:29108"/>
    </cofactor>
</comment>
<evidence type="ECO:0000256" key="11">
    <source>
        <dbReference type="ARBA" id="ARBA00022837"/>
    </source>
</evidence>
<evidence type="ECO:0000256" key="15">
    <source>
        <dbReference type="ARBA" id="ARBA00023224"/>
    </source>
</evidence>
<dbReference type="InterPro" id="IPR017946">
    <property type="entry name" value="PLC-like_Pdiesterase_TIM-brl"/>
</dbReference>
<gene>
    <name evidence="27 28" type="primary">Plcd4</name>
</gene>
<evidence type="ECO:0000256" key="6">
    <source>
        <dbReference type="ARBA" id="ARBA00022490"/>
    </source>
</evidence>
<keyword evidence="16" id="KW-0539">Nucleus</keyword>
<dbReference type="SMART" id="SM00148">
    <property type="entry name" value="PLCXc"/>
    <property type="match status" value="1"/>
</dbReference>
<dbReference type="PROSITE" id="PS50007">
    <property type="entry name" value="PIPLC_X_DOMAIN"/>
    <property type="match status" value="1"/>
</dbReference>
<evidence type="ECO:0000256" key="3">
    <source>
        <dbReference type="ARBA" id="ARBA00004170"/>
    </source>
</evidence>
<keyword evidence="9 20" id="KW-0378">Hydrolase</keyword>
<dbReference type="Gene3D" id="2.60.40.150">
    <property type="entry name" value="C2 domain"/>
    <property type="match status" value="1"/>
</dbReference>
<dbReference type="PROSITE" id="PS50004">
    <property type="entry name" value="C2"/>
    <property type="match status" value="1"/>
</dbReference>
<dbReference type="Pfam" id="PF00169">
    <property type="entry name" value="PH"/>
    <property type="match status" value="1"/>
</dbReference>
<evidence type="ECO:0000256" key="8">
    <source>
        <dbReference type="ARBA" id="ARBA00022737"/>
    </source>
</evidence>
<evidence type="ECO:0000256" key="12">
    <source>
        <dbReference type="ARBA" id="ARBA00022963"/>
    </source>
</evidence>
<evidence type="ECO:0000313" key="26">
    <source>
        <dbReference type="Proteomes" id="UP000886700"/>
    </source>
</evidence>
<keyword evidence="8" id="KW-0677">Repeat</keyword>
<dbReference type="InterPro" id="IPR000008">
    <property type="entry name" value="C2_dom"/>
</dbReference>
<evidence type="ECO:0000256" key="21">
    <source>
        <dbReference type="SAM" id="MobiDB-lite"/>
    </source>
</evidence>
<feature type="domain" description="PI-PLC Y-box" evidence="24">
    <location>
        <begin position="530"/>
        <end position="645"/>
    </location>
</feature>
<dbReference type="PANTHER" id="PTHR10336">
    <property type="entry name" value="PHOSPHOINOSITIDE-SPECIFIC PHOSPHOLIPASE C FAMILY PROTEIN"/>
    <property type="match status" value="1"/>
</dbReference>
<dbReference type="InterPro" id="IPR000909">
    <property type="entry name" value="PLipase_C_PInositol-sp_X_dom"/>
</dbReference>
<reference evidence="27 28" key="1">
    <citation type="submission" date="2025-05" db="UniProtKB">
        <authorList>
            <consortium name="RefSeq"/>
        </authorList>
    </citation>
    <scope>IDENTIFICATION</scope>
    <source>
        <tissue evidence="27 28">Liver</tissue>
    </source>
</reference>